<dbReference type="Gene3D" id="3.40.50.850">
    <property type="entry name" value="Isochorismatase-like"/>
    <property type="match status" value="1"/>
</dbReference>
<dbReference type="InParanoid" id="A0A316YK82"/>
<dbReference type="STRING" id="215250.A0A316YK82"/>
<comment type="similarity">
    <text evidence="1">Belongs to the isochorismatase family.</text>
</comment>
<dbReference type="InterPro" id="IPR036380">
    <property type="entry name" value="Isochorismatase-like_sf"/>
</dbReference>
<reference evidence="4 5" key="1">
    <citation type="journal article" date="2018" name="Mol. Biol. Evol.">
        <title>Broad Genomic Sampling Reveals a Smut Pathogenic Ancestry of the Fungal Clade Ustilaginomycotina.</title>
        <authorList>
            <person name="Kijpornyongpan T."/>
            <person name="Mondo S.J."/>
            <person name="Barry K."/>
            <person name="Sandor L."/>
            <person name="Lee J."/>
            <person name="Lipzen A."/>
            <person name="Pangilinan J."/>
            <person name="LaButti K."/>
            <person name="Hainaut M."/>
            <person name="Henrissat B."/>
            <person name="Grigoriev I.V."/>
            <person name="Spatafora J.W."/>
            <person name="Aime M.C."/>
        </authorList>
    </citation>
    <scope>NUCLEOTIDE SEQUENCE [LARGE SCALE GENOMIC DNA]</scope>
    <source>
        <strain evidence="4 5">MCA 4198</strain>
    </source>
</reference>
<dbReference type="InterPro" id="IPR023631">
    <property type="entry name" value="Amidase_dom"/>
</dbReference>
<accession>A0A316YK82</accession>
<dbReference type="Pfam" id="PF00857">
    <property type="entry name" value="Isochorismatase"/>
    <property type="match status" value="1"/>
</dbReference>
<protein>
    <submittedName>
        <fullName evidence="4">Amidase signature enzyme</fullName>
    </submittedName>
</protein>
<evidence type="ECO:0000256" key="1">
    <source>
        <dbReference type="ARBA" id="ARBA00006336"/>
    </source>
</evidence>
<name>A0A316YK82_9BASI</name>
<evidence type="ECO:0000313" key="5">
    <source>
        <dbReference type="Proteomes" id="UP000245768"/>
    </source>
</evidence>
<dbReference type="GO" id="GO:0003824">
    <property type="term" value="F:catalytic activity"/>
    <property type="evidence" value="ECO:0007669"/>
    <property type="project" value="InterPro"/>
</dbReference>
<dbReference type="GeneID" id="37044121"/>
<evidence type="ECO:0000313" key="4">
    <source>
        <dbReference type="EMBL" id="PWN89619.1"/>
    </source>
</evidence>
<dbReference type="CDD" id="cd00431">
    <property type="entry name" value="cysteine_hydrolases"/>
    <property type="match status" value="1"/>
</dbReference>
<dbReference type="EMBL" id="KZ819637">
    <property type="protein sequence ID" value="PWN89619.1"/>
    <property type="molecule type" value="Genomic_DNA"/>
</dbReference>
<dbReference type="SUPFAM" id="SSF52499">
    <property type="entry name" value="Isochorismatase-like hydrolases"/>
    <property type="match status" value="1"/>
</dbReference>
<evidence type="ECO:0000259" key="3">
    <source>
        <dbReference type="Pfam" id="PF01425"/>
    </source>
</evidence>
<feature type="domain" description="Amidase" evidence="3">
    <location>
        <begin position="260"/>
        <end position="694"/>
    </location>
</feature>
<evidence type="ECO:0000259" key="2">
    <source>
        <dbReference type="Pfam" id="PF00857"/>
    </source>
</evidence>
<dbReference type="AlphaFoldDB" id="A0A316YK82"/>
<dbReference type="InterPro" id="IPR036928">
    <property type="entry name" value="AS_sf"/>
</dbReference>
<keyword evidence="5" id="KW-1185">Reference proteome</keyword>
<gene>
    <name evidence="4" type="ORF">FA10DRAFT_268145</name>
</gene>
<dbReference type="Gene3D" id="3.90.1300.10">
    <property type="entry name" value="Amidase signature (AS) domain"/>
    <property type="match status" value="1"/>
</dbReference>
<dbReference type="OrthoDB" id="245563at2759"/>
<dbReference type="RefSeq" id="XP_025376817.1">
    <property type="nucleotide sequence ID" value="XM_025522205.1"/>
</dbReference>
<sequence>MAEGHLSIPALPYEYTFPTQHVALVVIDMQRDFVLPGGFGFLQAAAAGADLAEFSAKMSRVVRRCQELVEGARRAGLYVIHTREGHRRDLSDCPFSKIERQASAPGTLHTVHIGDQGDAFDGPMLVQGSYGHDFVDELQPRAGEAVFDKPGKGAFFATGLDTYLADRQITHLIIVGVTTECCVTTTLREANDRGYQCCLVADCTEGYNDGFGRACLAMTTLSDGLFGWVSDESRELVRQLATVRRDASPVGSASPAQVLFSRIKQVNGSHNPIFTRLASLEELEARTEAVKPQKQDNRPLAGRLFAVKDMISTPGWPSRMCNFGKEEADLNEGASLTGSSSPVVDRLQKAGAVLVGKTNMDVLATGLTGTRSDVGNPLCKPYPTRIPGGSSSGSAVAVAEGLCDFSIGTDTAGSGRIPAAFNGVVGFKPSKASLSTDGVLPCMPSLDCVTIFAPTAALVQRVWLVAKGDTVSGAPSPTHRKAGRAVGRLEPAFKRRFTFAVPDEETIQRLCEPCFATSFAAATERLTSMFGATKAVLSRDEFQGFYDAGQAIYFSGLAAERLFHVKRHVENSGKLHGATRKHLETAAKVTVDEVLEAQAKVQTMRKWGDGFWDAHRDYDVLVFPTAPCHPTVTAMQSSVDDNLSIGSSLAAFTACANVLDMPAVSIPSPFVGEEAHRPFSIMFMAPRHDDGFLLRLAQLYQEREHTESE</sequence>
<organism evidence="4 5">
    <name type="scientific">Acaromyces ingoldii</name>
    <dbReference type="NCBI Taxonomy" id="215250"/>
    <lineage>
        <taxon>Eukaryota</taxon>
        <taxon>Fungi</taxon>
        <taxon>Dikarya</taxon>
        <taxon>Basidiomycota</taxon>
        <taxon>Ustilaginomycotina</taxon>
        <taxon>Exobasidiomycetes</taxon>
        <taxon>Exobasidiales</taxon>
        <taxon>Cryptobasidiaceae</taxon>
        <taxon>Acaromyces</taxon>
    </lineage>
</organism>
<dbReference type="SUPFAM" id="SSF75304">
    <property type="entry name" value="Amidase signature (AS) enzymes"/>
    <property type="match status" value="1"/>
</dbReference>
<proteinExistence type="inferred from homology"/>
<dbReference type="Gene3D" id="1.20.58.1700">
    <property type="match status" value="1"/>
</dbReference>
<dbReference type="InterPro" id="IPR000120">
    <property type="entry name" value="Amidase"/>
</dbReference>
<dbReference type="PANTHER" id="PTHR11895">
    <property type="entry name" value="TRANSAMIDASE"/>
    <property type="match status" value="1"/>
</dbReference>
<dbReference type="Proteomes" id="UP000245768">
    <property type="component" value="Unassembled WGS sequence"/>
</dbReference>
<dbReference type="Pfam" id="PF01425">
    <property type="entry name" value="Amidase"/>
    <property type="match status" value="1"/>
</dbReference>
<feature type="domain" description="Isochorismatase-like" evidence="2">
    <location>
        <begin position="23"/>
        <end position="217"/>
    </location>
</feature>
<dbReference type="InterPro" id="IPR000868">
    <property type="entry name" value="Isochorismatase-like_dom"/>
</dbReference>